<evidence type="ECO:0000313" key="1">
    <source>
        <dbReference type="EMBL" id="GEL11564.1"/>
    </source>
</evidence>
<accession>A0A1B9DL05</accession>
<evidence type="ECO:0000313" key="4">
    <source>
        <dbReference type="Proteomes" id="UP000093226"/>
    </source>
</evidence>
<evidence type="ECO:0008006" key="7">
    <source>
        <dbReference type="Google" id="ProtNLM"/>
    </source>
</evidence>
<reference evidence="2" key="2">
    <citation type="submission" date="2016-03" db="EMBL/GenBank/DDBJ databases">
        <authorList>
            <person name="Ploux O."/>
        </authorList>
    </citation>
    <scope>NUCLEOTIDE SEQUENCE</scope>
    <source>
        <strain evidence="2">NBRC 105008</strain>
    </source>
</reference>
<dbReference type="OrthoDB" id="1342421at2"/>
<organism evidence="2 4">
    <name type="scientific">Flavobacterium glycines</name>
    <dbReference type="NCBI Taxonomy" id="551990"/>
    <lineage>
        <taxon>Bacteria</taxon>
        <taxon>Pseudomonadati</taxon>
        <taxon>Bacteroidota</taxon>
        <taxon>Flavobacteriia</taxon>
        <taxon>Flavobacteriales</taxon>
        <taxon>Flavobacteriaceae</taxon>
        <taxon>Flavobacterium</taxon>
    </lineage>
</organism>
<dbReference type="EMBL" id="BJVF01000005">
    <property type="protein sequence ID" value="GEL11564.1"/>
    <property type="molecule type" value="Genomic_DNA"/>
</dbReference>
<gene>
    <name evidence="2" type="ORF">FBGL_12565</name>
    <name evidence="1" type="ORF">FGL01_23030</name>
    <name evidence="3" type="ORF">SAMN05192550_2726</name>
</gene>
<reference evidence="4" key="1">
    <citation type="submission" date="2016-03" db="EMBL/GenBank/DDBJ databases">
        <title>Draft genome sequence of Paenibacillus glacialis DSM 22343.</title>
        <authorList>
            <person name="Shin S.-K."/>
            <person name="Yi H."/>
        </authorList>
    </citation>
    <scope>NUCLEOTIDE SEQUENCE [LARGE SCALE GENOMIC DNA]</scope>
    <source>
        <strain evidence="4">NBRC 105008</strain>
    </source>
</reference>
<reference evidence="3 5" key="3">
    <citation type="submission" date="2016-10" db="EMBL/GenBank/DDBJ databases">
        <authorList>
            <person name="Varghese N."/>
            <person name="Submissions S."/>
        </authorList>
    </citation>
    <scope>NUCLEOTIDE SEQUENCE [LARGE SCALE GENOMIC DNA]</scope>
    <source>
        <strain evidence="3 5">Gm-149</strain>
    </source>
</reference>
<evidence type="ECO:0000313" key="5">
    <source>
        <dbReference type="Proteomes" id="UP000182367"/>
    </source>
</evidence>
<protein>
    <recommendedName>
        <fullName evidence="7">Lipoprotein</fullName>
    </recommendedName>
</protein>
<dbReference type="AlphaFoldDB" id="A0A1B9DL05"/>
<dbReference type="RefSeq" id="WP_066328962.1">
    <property type="nucleotide sequence ID" value="NZ_BJVF01000005.1"/>
</dbReference>
<comment type="caution">
    <text evidence="2">The sequence shown here is derived from an EMBL/GenBank/DDBJ whole genome shotgun (WGS) entry which is preliminary data.</text>
</comment>
<name>A0A1B9DL05_9FLAO</name>
<proteinExistence type="predicted"/>
<evidence type="ECO:0000313" key="2">
    <source>
        <dbReference type="EMBL" id="OCB70390.1"/>
    </source>
</evidence>
<sequence length="255" mass="29134">MKNFFYFITLSIILTSCEKVDDDTKKGCTNDCTTLKGKFVTLNNVPVSNIKVSLKYKIWGGELGGSYTRKIVSTQSDENGNYNKNFYIKDTELGNTSPGYFEIKIDDSKIDSNKYIKSYNPPGTSSISLEYPIYSITKRDTIIEKNFYIPKKAYIKIHLNNFLPQLAADHFEVRTFYPFGEKIGNNTFLDSEYSTGFSGYDNWVAKNLNNVFNIFVAEGEKNIIQIIKVKNGINLSQDYEITVPPNNTIELTYDF</sequence>
<dbReference type="PROSITE" id="PS51257">
    <property type="entry name" value="PROKAR_LIPOPROTEIN"/>
    <property type="match status" value="1"/>
</dbReference>
<evidence type="ECO:0000313" key="3">
    <source>
        <dbReference type="EMBL" id="SDJ74859.1"/>
    </source>
</evidence>
<dbReference type="Proteomes" id="UP000093226">
    <property type="component" value="Unassembled WGS sequence"/>
</dbReference>
<dbReference type="EMBL" id="FNEO01000006">
    <property type="protein sequence ID" value="SDJ74859.1"/>
    <property type="molecule type" value="Genomic_DNA"/>
</dbReference>
<evidence type="ECO:0000313" key="6">
    <source>
        <dbReference type="Proteomes" id="UP000321579"/>
    </source>
</evidence>
<dbReference type="Proteomes" id="UP000321579">
    <property type="component" value="Unassembled WGS sequence"/>
</dbReference>
<dbReference type="Proteomes" id="UP000182367">
    <property type="component" value="Unassembled WGS sequence"/>
</dbReference>
<reference evidence="1 6" key="4">
    <citation type="submission" date="2019-07" db="EMBL/GenBank/DDBJ databases">
        <title>Whole genome shotgun sequence of Flavobacterium glycines NBRC 105008.</title>
        <authorList>
            <person name="Hosoyama A."/>
            <person name="Uohara A."/>
            <person name="Ohji S."/>
            <person name="Ichikawa N."/>
        </authorList>
    </citation>
    <scope>NUCLEOTIDE SEQUENCE [LARGE SCALE GENOMIC DNA]</scope>
    <source>
        <strain evidence="1 6">NBRC 105008</strain>
    </source>
</reference>
<keyword evidence="5" id="KW-1185">Reference proteome</keyword>
<dbReference type="EMBL" id="LVEO01000022">
    <property type="protein sequence ID" value="OCB70390.1"/>
    <property type="molecule type" value="Genomic_DNA"/>
</dbReference>